<protein>
    <submittedName>
        <fullName evidence="2">Uncharacterized protein</fullName>
    </submittedName>
</protein>
<evidence type="ECO:0000256" key="1">
    <source>
        <dbReference type="SAM" id="MobiDB-lite"/>
    </source>
</evidence>
<evidence type="ECO:0000313" key="2">
    <source>
        <dbReference type="EMBL" id="THG19988.1"/>
    </source>
</evidence>
<dbReference type="PANTHER" id="PTHR46866">
    <property type="entry name" value="GH12955P"/>
    <property type="match status" value="1"/>
</dbReference>
<sequence>MVRSSYLFLNPLQLLAKDGLCLRYAANFAKQGAFKAMGPFATEMCASYCLSLVVTPISDIEAKWTYILLKEFSKCLKQKAVKALILHAIQTILQASCVWIFAFEGSILQDSFVHEIWHWIGLCSDGIDVLVRIDILNLWSHLTGGLLGVNFVVRQILPLQRNVVNSCVDASYMTKPEPMQIWSSLALNDIGWSPCSLTDGAKMLEIPNELPNILSNTHMDVGPTPHGTHTHDGSCLHVMVLMQTSLDTAVLQVAATSLIAICERIGPDLTALHVLPKLKELFDELAFSQETSITSGSLERSFKVTKRKVDEEDPIESHMDLVVVPHGCFLSNSFYGAITGSGNIQGSPLEVVQTIVSKGPVFSKSSTSSEYNPAKLLLNGVGWSILQSQGNRSAKNLMPHKRASDLNQDPVDRHVFGKHEPWHWFPSPGASWDGPDFLGRVGSLRDGLPWKIRASELVQEFKGIVQKWDLSRINCTSGYYGHEEVLNDICVLSSHERVASCDGTVHVWNSQTAYSAHVWKLISIFAESSANSAHVASPSTSTSKINTNQPNMLNSN</sequence>
<keyword evidence="3" id="KW-1185">Reference proteome</keyword>
<dbReference type="Proteomes" id="UP000306102">
    <property type="component" value="Unassembled WGS sequence"/>
</dbReference>
<organism evidence="2 3">
    <name type="scientific">Camellia sinensis var. sinensis</name>
    <name type="common">China tea</name>
    <dbReference type="NCBI Taxonomy" id="542762"/>
    <lineage>
        <taxon>Eukaryota</taxon>
        <taxon>Viridiplantae</taxon>
        <taxon>Streptophyta</taxon>
        <taxon>Embryophyta</taxon>
        <taxon>Tracheophyta</taxon>
        <taxon>Spermatophyta</taxon>
        <taxon>Magnoliopsida</taxon>
        <taxon>eudicotyledons</taxon>
        <taxon>Gunneridae</taxon>
        <taxon>Pentapetalae</taxon>
        <taxon>asterids</taxon>
        <taxon>Ericales</taxon>
        <taxon>Theaceae</taxon>
        <taxon>Camellia</taxon>
    </lineage>
</organism>
<reference evidence="2 3" key="1">
    <citation type="journal article" date="2018" name="Proc. Natl. Acad. Sci. U.S.A.">
        <title>Draft genome sequence of Camellia sinensis var. sinensis provides insights into the evolution of the tea genome and tea quality.</title>
        <authorList>
            <person name="Wei C."/>
            <person name="Yang H."/>
            <person name="Wang S."/>
            <person name="Zhao J."/>
            <person name="Liu C."/>
            <person name="Gao L."/>
            <person name="Xia E."/>
            <person name="Lu Y."/>
            <person name="Tai Y."/>
            <person name="She G."/>
            <person name="Sun J."/>
            <person name="Cao H."/>
            <person name="Tong W."/>
            <person name="Gao Q."/>
            <person name="Li Y."/>
            <person name="Deng W."/>
            <person name="Jiang X."/>
            <person name="Wang W."/>
            <person name="Chen Q."/>
            <person name="Zhang S."/>
            <person name="Li H."/>
            <person name="Wu J."/>
            <person name="Wang P."/>
            <person name="Li P."/>
            <person name="Shi C."/>
            <person name="Zheng F."/>
            <person name="Jian J."/>
            <person name="Huang B."/>
            <person name="Shan D."/>
            <person name="Shi M."/>
            <person name="Fang C."/>
            <person name="Yue Y."/>
            <person name="Li F."/>
            <person name="Li D."/>
            <person name="Wei S."/>
            <person name="Han B."/>
            <person name="Jiang C."/>
            <person name="Yin Y."/>
            <person name="Xia T."/>
            <person name="Zhang Z."/>
            <person name="Bennetzen J.L."/>
            <person name="Zhao S."/>
            <person name="Wan X."/>
        </authorList>
    </citation>
    <scope>NUCLEOTIDE SEQUENCE [LARGE SCALE GENOMIC DNA]</scope>
    <source>
        <strain evidence="3">cv. Shuchazao</strain>
        <tissue evidence="2">Leaf</tissue>
    </source>
</reference>
<dbReference type="PANTHER" id="PTHR46866:SF1">
    <property type="entry name" value="GH12955P"/>
    <property type="match status" value="1"/>
</dbReference>
<name>A0A4S4ESZ0_CAMSN</name>
<comment type="caution">
    <text evidence="2">The sequence shown here is derived from an EMBL/GenBank/DDBJ whole genome shotgun (WGS) entry which is preliminary data.</text>
</comment>
<dbReference type="STRING" id="542762.A0A4S4ESZ0"/>
<dbReference type="EMBL" id="SDRB02002176">
    <property type="protein sequence ID" value="THG19988.1"/>
    <property type="molecule type" value="Genomic_DNA"/>
</dbReference>
<proteinExistence type="predicted"/>
<dbReference type="SUPFAM" id="SSF50978">
    <property type="entry name" value="WD40 repeat-like"/>
    <property type="match status" value="1"/>
</dbReference>
<feature type="region of interest" description="Disordered" evidence="1">
    <location>
        <begin position="535"/>
        <end position="556"/>
    </location>
</feature>
<dbReference type="InterPro" id="IPR036322">
    <property type="entry name" value="WD40_repeat_dom_sf"/>
</dbReference>
<dbReference type="AlphaFoldDB" id="A0A4S4ESZ0"/>
<accession>A0A4S4ESZ0</accession>
<gene>
    <name evidence="2" type="ORF">TEA_001816</name>
</gene>
<evidence type="ECO:0000313" key="3">
    <source>
        <dbReference type="Proteomes" id="UP000306102"/>
    </source>
</evidence>